<feature type="transmembrane region" description="Helical" evidence="1">
    <location>
        <begin position="306"/>
        <end position="326"/>
    </location>
</feature>
<evidence type="ECO:0000313" key="4">
    <source>
        <dbReference type="Proteomes" id="UP000664256"/>
    </source>
</evidence>
<dbReference type="InterPro" id="IPR017946">
    <property type="entry name" value="PLC-like_Pdiesterase_TIM-brl"/>
</dbReference>
<accession>A0ABS3H5H8</accession>
<feature type="domain" description="GP-PDE" evidence="2">
    <location>
        <begin position="336"/>
        <end position="564"/>
    </location>
</feature>
<feature type="transmembrane region" description="Helical" evidence="1">
    <location>
        <begin position="125"/>
        <end position="144"/>
    </location>
</feature>
<evidence type="ECO:0000313" key="3">
    <source>
        <dbReference type="EMBL" id="MBO0448722.1"/>
    </source>
</evidence>
<proteinExistence type="predicted"/>
<dbReference type="Pfam" id="PF10110">
    <property type="entry name" value="GPDPase_memb"/>
    <property type="match status" value="1"/>
</dbReference>
<dbReference type="Pfam" id="PF03009">
    <property type="entry name" value="GDPD"/>
    <property type="match status" value="1"/>
</dbReference>
<keyword evidence="1" id="KW-1133">Transmembrane helix</keyword>
<feature type="transmembrane region" description="Helical" evidence="1">
    <location>
        <begin position="12"/>
        <end position="35"/>
    </location>
</feature>
<dbReference type="InterPro" id="IPR018476">
    <property type="entry name" value="GlyceroP-diester-Pdiesterase_M"/>
</dbReference>
<keyword evidence="1" id="KW-0472">Membrane</keyword>
<feature type="transmembrane region" description="Helical" evidence="1">
    <location>
        <begin position="262"/>
        <end position="285"/>
    </location>
</feature>
<dbReference type="InterPro" id="IPR030395">
    <property type="entry name" value="GP_PDE_dom"/>
</dbReference>
<dbReference type="Gene3D" id="3.20.20.190">
    <property type="entry name" value="Phosphatidylinositol (PI) phosphodiesterase"/>
    <property type="match status" value="1"/>
</dbReference>
<sequence length="592" mass="67687">MNQSIRASTKEFFHHWGSYVLLVLTMSLALEWLVIPLARFLTEYVLKVGRIPYLTITNLPTILISHPFVTLGLLAVVFLILIALFWQFSFLLYGISLIQKEGSLKPMALIRYSVKEIFHLPKSTFFYFLIYGFLILPFANFFFQSVLLSKIKIPDFVLTFLIAKPLFAVLIFLFFLAMGYLGLRSLYFLPNLILQKQPARQAFFNSWQKSKGHLIKVFFRLFWLNLLTAILTIVVIFCLYLLQLGLDQLPSYWPLAGATVNLGIMEIATQLITLWAMVVFFQMILPPKILLPQLGTTTKKHRFPTRVLAGGVIFFITIAVMIYNALFLTGAMTTLPLTISHRGVNGANGVQNTIPAMADTLKEKPDYIEMDIHETADQQFVVMHDENLSALAGVNKTPHELTLAQLTALTVRENGHKAKIASFDDYLSYANQHKQKLLIEIKTTPHDSPVMLKNFIKKYQATILKNQHRIHSLDYRVITGLKAQAPNLFVSFILPYNFVYPNTKANAYTMEQTTLDNNFIMHAQALRKQVYIWTVNNSTEMDSLFFMDVDGIITDDLSTLNAEIRSFKDSPSYADRLLLYVTQLASWNNQEN</sequence>
<dbReference type="Proteomes" id="UP000664256">
    <property type="component" value="Unassembled WGS sequence"/>
</dbReference>
<evidence type="ECO:0000256" key="1">
    <source>
        <dbReference type="SAM" id="Phobius"/>
    </source>
</evidence>
<reference evidence="3 4" key="1">
    <citation type="submission" date="2021-03" db="EMBL/GenBank/DDBJ databases">
        <title>Enterococcal diversity collection.</title>
        <authorList>
            <person name="Gilmore M.S."/>
            <person name="Schwartzman J."/>
            <person name="Van Tyne D."/>
            <person name="Martin M."/>
            <person name="Earl A.M."/>
            <person name="Manson A.L."/>
            <person name="Straub T."/>
            <person name="Salamzade R."/>
            <person name="Saavedra J."/>
            <person name="Lebreton F."/>
            <person name="Prichula J."/>
            <person name="Schaufler K."/>
            <person name="Gaca A."/>
            <person name="Sgardioli B."/>
            <person name="Wagenaar J."/>
            <person name="Strong T."/>
        </authorList>
    </citation>
    <scope>NUCLEOTIDE SEQUENCE [LARGE SCALE GENOMIC DNA]</scope>
    <source>
        <strain evidence="3 4">MJM12</strain>
    </source>
</reference>
<keyword evidence="4" id="KW-1185">Reference proteome</keyword>
<feature type="transmembrane region" description="Helical" evidence="1">
    <location>
        <begin position="68"/>
        <end position="95"/>
    </location>
</feature>
<protein>
    <submittedName>
        <fullName evidence="3">Glycerophosphodiester phosphodiesterase</fullName>
    </submittedName>
</protein>
<dbReference type="RefSeq" id="WP_206902925.1">
    <property type="nucleotide sequence ID" value="NZ_JAFLVT010000006.1"/>
</dbReference>
<gene>
    <name evidence="3" type="ORF">JZO76_04150</name>
</gene>
<organism evidence="3 4">
    <name type="scientific">Candidatus Enterococcus myersii</name>
    <dbReference type="NCBI Taxonomy" id="2815322"/>
    <lineage>
        <taxon>Bacteria</taxon>
        <taxon>Bacillati</taxon>
        <taxon>Bacillota</taxon>
        <taxon>Bacilli</taxon>
        <taxon>Lactobacillales</taxon>
        <taxon>Enterococcaceae</taxon>
        <taxon>Enterococcus</taxon>
    </lineage>
</organism>
<feature type="transmembrane region" description="Helical" evidence="1">
    <location>
        <begin position="156"/>
        <end position="183"/>
    </location>
</feature>
<feature type="transmembrane region" description="Helical" evidence="1">
    <location>
        <begin position="217"/>
        <end position="242"/>
    </location>
</feature>
<dbReference type="SUPFAM" id="SSF51695">
    <property type="entry name" value="PLC-like phosphodiesterases"/>
    <property type="match status" value="1"/>
</dbReference>
<dbReference type="EMBL" id="JAFLVT010000006">
    <property type="protein sequence ID" value="MBO0448722.1"/>
    <property type="molecule type" value="Genomic_DNA"/>
</dbReference>
<comment type="caution">
    <text evidence="3">The sequence shown here is derived from an EMBL/GenBank/DDBJ whole genome shotgun (WGS) entry which is preliminary data.</text>
</comment>
<name>A0ABS3H5H8_9ENTE</name>
<dbReference type="PANTHER" id="PTHR46211">
    <property type="entry name" value="GLYCEROPHOSPHORYL DIESTER PHOSPHODIESTERASE"/>
    <property type="match status" value="1"/>
</dbReference>
<dbReference type="CDD" id="cd08579">
    <property type="entry name" value="GDPD_memb_like"/>
    <property type="match status" value="1"/>
</dbReference>
<evidence type="ECO:0000259" key="2">
    <source>
        <dbReference type="PROSITE" id="PS51704"/>
    </source>
</evidence>
<dbReference type="PROSITE" id="PS51704">
    <property type="entry name" value="GP_PDE"/>
    <property type="match status" value="1"/>
</dbReference>
<dbReference type="PANTHER" id="PTHR46211:SF8">
    <property type="entry name" value="PHOSPHODIESTERASE"/>
    <property type="match status" value="1"/>
</dbReference>
<keyword evidence="1" id="KW-0812">Transmembrane</keyword>